<evidence type="ECO:0000256" key="2">
    <source>
        <dbReference type="ARBA" id="ARBA00022643"/>
    </source>
</evidence>
<sequence>MSRRLVVVSGGLSDPSSTRLLADRLGEAAADTLRSRGVEVDVRTVELRAVAHEITNAMLTGFAADELADAQAALAAADGVVAVTPVFSASYSGLFKSFFDVLDRDALSRTPVLLGATAGTGRHSLVLDHALRPLFGYLRASVVPTAVFAASDDWGNDADLGPRIERAGAELADAVLARPEKGDPVAFGDDLPDFETLLRG</sequence>
<keyword evidence="2" id="KW-0288">FMN</keyword>
<keyword evidence="6" id="KW-1185">Reference proteome</keyword>
<dbReference type="PANTHER" id="PTHR43408">
    <property type="entry name" value="FMN REDUCTASE (NADPH)"/>
    <property type="match status" value="1"/>
</dbReference>
<dbReference type="InterPro" id="IPR005025">
    <property type="entry name" value="FMN_Rdtase-like_dom"/>
</dbReference>
<evidence type="ECO:0000313" key="6">
    <source>
        <dbReference type="Proteomes" id="UP000649179"/>
    </source>
</evidence>
<evidence type="ECO:0000256" key="3">
    <source>
        <dbReference type="ARBA" id="ARBA00023002"/>
    </source>
</evidence>
<keyword evidence="1" id="KW-0285">Flavoprotein</keyword>
<dbReference type="Proteomes" id="UP000649179">
    <property type="component" value="Unassembled WGS sequence"/>
</dbReference>
<dbReference type="SUPFAM" id="SSF52218">
    <property type="entry name" value="Flavoproteins"/>
    <property type="match status" value="1"/>
</dbReference>
<proteinExistence type="predicted"/>
<dbReference type="AlphaFoldDB" id="A0A917BJS4"/>
<comment type="caution">
    <text evidence="5">The sequence shown here is derived from an EMBL/GenBank/DDBJ whole genome shotgun (WGS) entry which is preliminary data.</text>
</comment>
<dbReference type="InterPro" id="IPR029039">
    <property type="entry name" value="Flavoprotein-like_sf"/>
</dbReference>
<evidence type="ECO:0000313" key="5">
    <source>
        <dbReference type="EMBL" id="GGF48396.1"/>
    </source>
</evidence>
<name>A0A917BJS4_9ACTN</name>
<dbReference type="Gene3D" id="3.40.50.360">
    <property type="match status" value="1"/>
</dbReference>
<feature type="domain" description="NADPH-dependent FMN reductase-like" evidence="4">
    <location>
        <begin position="4"/>
        <end position="154"/>
    </location>
</feature>
<evidence type="ECO:0000259" key="4">
    <source>
        <dbReference type="Pfam" id="PF03358"/>
    </source>
</evidence>
<evidence type="ECO:0000256" key="1">
    <source>
        <dbReference type="ARBA" id="ARBA00022630"/>
    </source>
</evidence>
<gene>
    <name evidence="5" type="ORF">GCM10011519_23000</name>
</gene>
<dbReference type="NCBIfam" id="TIGR04037">
    <property type="entry name" value="LLM_duo_CE1759"/>
    <property type="match status" value="1"/>
</dbReference>
<dbReference type="PANTHER" id="PTHR43408:SF2">
    <property type="entry name" value="FMN REDUCTASE (NADPH)"/>
    <property type="match status" value="1"/>
</dbReference>
<reference evidence="5" key="2">
    <citation type="submission" date="2020-09" db="EMBL/GenBank/DDBJ databases">
        <authorList>
            <person name="Sun Q."/>
            <person name="Zhou Y."/>
        </authorList>
    </citation>
    <scope>NUCLEOTIDE SEQUENCE</scope>
    <source>
        <strain evidence="5">CGMCC 1.16067</strain>
    </source>
</reference>
<dbReference type="EMBL" id="BMKQ01000001">
    <property type="protein sequence ID" value="GGF48396.1"/>
    <property type="molecule type" value="Genomic_DNA"/>
</dbReference>
<dbReference type="Pfam" id="PF03358">
    <property type="entry name" value="FMN_red"/>
    <property type="match status" value="1"/>
</dbReference>
<reference evidence="5" key="1">
    <citation type="journal article" date="2014" name="Int. J. Syst. Evol. Microbiol.">
        <title>Complete genome sequence of Corynebacterium casei LMG S-19264T (=DSM 44701T), isolated from a smear-ripened cheese.</title>
        <authorList>
            <consortium name="US DOE Joint Genome Institute (JGI-PGF)"/>
            <person name="Walter F."/>
            <person name="Albersmeier A."/>
            <person name="Kalinowski J."/>
            <person name="Ruckert C."/>
        </authorList>
    </citation>
    <scope>NUCLEOTIDE SEQUENCE</scope>
    <source>
        <strain evidence="5">CGMCC 1.16067</strain>
    </source>
</reference>
<protein>
    <submittedName>
        <fullName evidence="5">Oxidoreductase</fullName>
    </submittedName>
</protein>
<keyword evidence="3" id="KW-0560">Oxidoreductase</keyword>
<accession>A0A917BJS4</accession>
<dbReference type="InterPro" id="IPR051814">
    <property type="entry name" value="NAD(P)H-dep_FMN_reductase"/>
</dbReference>
<dbReference type="GO" id="GO:0016491">
    <property type="term" value="F:oxidoreductase activity"/>
    <property type="evidence" value="ECO:0007669"/>
    <property type="project" value="UniProtKB-KW"/>
</dbReference>
<organism evidence="5 6">
    <name type="scientific">Marmoricola endophyticus</name>
    <dbReference type="NCBI Taxonomy" id="2040280"/>
    <lineage>
        <taxon>Bacteria</taxon>
        <taxon>Bacillati</taxon>
        <taxon>Actinomycetota</taxon>
        <taxon>Actinomycetes</taxon>
        <taxon>Propionibacteriales</taxon>
        <taxon>Nocardioidaceae</taxon>
        <taxon>Marmoricola</taxon>
    </lineage>
</organism>
<dbReference type="InterPro" id="IPR023932">
    <property type="entry name" value="CE1759_FMN_reduct"/>
</dbReference>
<dbReference type="RefSeq" id="WP_188779891.1">
    <property type="nucleotide sequence ID" value="NZ_BMKQ01000001.1"/>
</dbReference>